<dbReference type="Proteomes" id="UP001142055">
    <property type="component" value="Chromosome 1"/>
</dbReference>
<dbReference type="AlphaFoldDB" id="A0A9Q0MEF5"/>
<organism evidence="1 2">
    <name type="scientific">Blomia tropicalis</name>
    <name type="common">Mite</name>
    <dbReference type="NCBI Taxonomy" id="40697"/>
    <lineage>
        <taxon>Eukaryota</taxon>
        <taxon>Metazoa</taxon>
        <taxon>Ecdysozoa</taxon>
        <taxon>Arthropoda</taxon>
        <taxon>Chelicerata</taxon>
        <taxon>Arachnida</taxon>
        <taxon>Acari</taxon>
        <taxon>Acariformes</taxon>
        <taxon>Sarcoptiformes</taxon>
        <taxon>Astigmata</taxon>
        <taxon>Glycyphagoidea</taxon>
        <taxon>Echimyopodidae</taxon>
        <taxon>Blomia</taxon>
    </lineage>
</organism>
<accession>A0A9Q0MEF5</accession>
<proteinExistence type="predicted"/>
<dbReference type="OrthoDB" id="6130045at2759"/>
<comment type="caution">
    <text evidence="1">The sequence shown here is derived from an EMBL/GenBank/DDBJ whole genome shotgun (WGS) entry which is preliminary data.</text>
</comment>
<evidence type="ECO:0000313" key="2">
    <source>
        <dbReference type="Proteomes" id="UP001142055"/>
    </source>
</evidence>
<dbReference type="OMA" id="NWLQTVE"/>
<dbReference type="EMBL" id="JAPWDV010000001">
    <property type="protein sequence ID" value="KAJ6222170.1"/>
    <property type="molecule type" value="Genomic_DNA"/>
</dbReference>
<keyword evidence="2" id="KW-1185">Reference proteome</keyword>
<sequence length="271" mass="31205">MAQVPGTAKNRCAQLLIPNERTSVSPSNSQMRMDVSRHGTNASKCIRSLFEENLDRLKEYIDITRQYNCTFRSFSTSDIMDHHQSNSELDTTLLAKKKYCSECDLTTFGKYHINKEVRNDYITYSCSTLAICGDTMHSSQLPSPQAQSIRQINSFIFSDLDLIMSISKKVRNQCLKQRMTEFLKNVNVDLLQENELRNITKLTTNVPGLQSILTKNYDNNQYVATESGDILIHVVDYENEKEKTNWVTKRDKEMFVLNWLQTVESCSLEPV</sequence>
<name>A0A9Q0MEF5_BLOTA</name>
<evidence type="ECO:0000313" key="1">
    <source>
        <dbReference type="EMBL" id="KAJ6222170.1"/>
    </source>
</evidence>
<reference evidence="1" key="1">
    <citation type="submission" date="2022-12" db="EMBL/GenBank/DDBJ databases">
        <title>Genome assemblies of Blomia tropicalis.</title>
        <authorList>
            <person name="Cui Y."/>
        </authorList>
    </citation>
    <scope>NUCLEOTIDE SEQUENCE</scope>
    <source>
        <tissue evidence="1">Adult mites</tissue>
    </source>
</reference>
<gene>
    <name evidence="1" type="ORF">RDWZM_000715</name>
</gene>
<protein>
    <submittedName>
        <fullName evidence="1">Uncharacterized protein</fullName>
    </submittedName>
</protein>